<name>A0A815DVL0_9BILA</name>
<evidence type="ECO:0000313" key="2">
    <source>
        <dbReference type="EMBL" id="CAF4140023.1"/>
    </source>
</evidence>
<keyword evidence="3" id="KW-1185">Reference proteome</keyword>
<proteinExistence type="predicted"/>
<dbReference type="AlphaFoldDB" id="A0A815DVL0"/>
<dbReference type="EMBL" id="CAJOBC010040107">
    <property type="protein sequence ID" value="CAF4140023.1"/>
    <property type="molecule type" value="Genomic_DNA"/>
</dbReference>
<evidence type="ECO:0000313" key="1">
    <source>
        <dbReference type="EMBL" id="CAF1306422.1"/>
    </source>
</evidence>
<accession>A0A815DVL0</accession>
<evidence type="ECO:0000313" key="3">
    <source>
        <dbReference type="Proteomes" id="UP000663829"/>
    </source>
</evidence>
<comment type="caution">
    <text evidence="1">The sequence shown here is derived from an EMBL/GenBank/DDBJ whole genome shotgun (WGS) entry which is preliminary data.</text>
</comment>
<organism evidence="1 3">
    <name type="scientific">Didymodactylos carnosus</name>
    <dbReference type="NCBI Taxonomy" id="1234261"/>
    <lineage>
        <taxon>Eukaryota</taxon>
        <taxon>Metazoa</taxon>
        <taxon>Spiralia</taxon>
        <taxon>Gnathifera</taxon>
        <taxon>Rotifera</taxon>
        <taxon>Eurotatoria</taxon>
        <taxon>Bdelloidea</taxon>
        <taxon>Philodinida</taxon>
        <taxon>Philodinidae</taxon>
        <taxon>Didymodactylos</taxon>
    </lineage>
</organism>
<protein>
    <submittedName>
        <fullName evidence="1">Uncharacterized protein</fullName>
    </submittedName>
</protein>
<gene>
    <name evidence="1" type="ORF">GPM918_LOCUS28779</name>
    <name evidence="2" type="ORF">SRO942_LOCUS29304</name>
</gene>
<dbReference type="Proteomes" id="UP000663829">
    <property type="component" value="Unassembled WGS sequence"/>
</dbReference>
<sequence>MDLGELPVGDRVFSGATNVPDLFIVPSSEIQPRSSIGIQKRPSYLIMSDSHLKHLPERLRQPNYDVDIKLVRGAEWISQYDPELSIQSIISLPDIIEAVSSSVGVGFVIGTNTLRHIPSHEAIEQVKYIITVLHIIHNYYHRKCS</sequence>
<reference evidence="1" key="1">
    <citation type="submission" date="2021-02" db="EMBL/GenBank/DDBJ databases">
        <authorList>
            <person name="Nowell W R."/>
        </authorList>
    </citation>
    <scope>NUCLEOTIDE SEQUENCE</scope>
</reference>
<dbReference type="EMBL" id="CAJNOQ010012721">
    <property type="protein sequence ID" value="CAF1306422.1"/>
    <property type="molecule type" value="Genomic_DNA"/>
</dbReference>
<dbReference type="Proteomes" id="UP000681722">
    <property type="component" value="Unassembled WGS sequence"/>
</dbReference>